<dbReference type="RefSeq" id="WP_275052648.1">
    <property type="nucleotide sequence ID" value="NZ_QWLA01000003.1"/>
</dbReference>
<reference evidence="1 2" key="1">
    <citation type="submission" date="2018-08" db="EMBL/GenBank/DDBJ databases">
        <title>Meiothermus roseus NBRC 110900 genome sequencing project.</title>
        <authorList>
            <person name="Da Costa M.S."/>
            <person name="Albuquerque L."/>
            <person name="Raposo P."/>
            <person name="Froufe H.J.C."/>
            <person name="Barroso C.S."/>
            <person name="Egas C."/>
        </authorList>
    </citation>
    <scope>NUCLEOTIDE SEQUENCE [LARGE SCALE GENOMIC DNA]</scope>
    <source>
        <strain evidence="1 2">NBRC 110900</strain>
    </source>
</reference>
<comment type="caution">
    <text evidence="1">The sequence shown here is derived from an EMBL/GenBank/DDBJ whole genome shotgun (WGS) entry which is preliminary data.</text>
</comment>
<protein>
    <submittedName>
        <fullName evidence="1">Uncharacterized protein</fullName>
    </submittedName>
</protein>
<evidence type="ECO:0000313" key="1">
    <source>
        <dbReference type="EMBL" id="RIH89430.1"/>
    </source>
</evidence>
<dbReference type="Proteomes" id="UP000265341">
    <property type="component" value="Unassembled WGS sequence"/>
</dbReference>
<organism evidence="1 2">
    <name type="scientific">Calidithermus roseus</name>
    <dbReference type="NCBI Taxonomy" id="1644118"/>
    <lineage>
        <taxon>Bacteria</taxon>
        <taxon>Thermotogati</taxon>
        <taxon>Deinococcota</taxon>
        <taxon>Deinococci</taxon>
        <taxon>Thermales</taxon>
        <taxon>Thermaceae</taxon>
        <taxon>Calidithermus</taxon>
    </lineage>
</organism>
<gene>
    <name evidence="1" type="ORF">Mrose_00330</name>
</gene>
<keyword evidence="2" id="KW-1185">Reference proteome</keyword>
<name>A0A399F0D0_9DEIN</name>
<sequence>MEKIFPDDIRKQVREVPGAIQQPVEVAVFTPLETLLMLGTGGVR</sequence>
<dbReference type="EMBL" id="QWLA01000003">
    <property type="protein sequence ID" value="RIH89430.1"/>
    <property type="molecule type" value="Genomic_DNA"/>
</dbReference>
<proteinExistence type="predicted"/>
<accession>A0A399F0D0</accession>
<dbReference type="AlphaFoldDB" id="A0A399F0D0"/>
<evidence type="ECO:0000313" key="2">
    <source>
        <dbReference type="Proteomes" id="UP000265341"/>
    </source>
</evidence>